<dbReference type="OrthoDB" id="7219269at2759"/>
<dbReference type="Pfam" id="PF06585">
    <property type="entry name" value="JHBP"/>
    <property type="match status" value="1"/>
</dbReference>
<keyword evidence="2" id="KW-1185">Reference proteome</keyword>
<reference evidence="3" key="1">
    <citation type="submission" date="2025-08" db="UniProtKB">
        <authorList>
            <consortium name="RefSeq"/>
        </authorList>
    </citation>
    <scope>IDENTIFICATION</scope>
    <source>
        <tissue evidence="3">Whole larval tissue</tissue>
    </source>
</reference>
<feature type="chain" id="PRO_5040229642" evidence="1">
    <location>
        <begin position="19"/>
        <end position="244"/>
    </location>
</feature>
<dbReference type="GO" id="GO:0005615">
    <property type="term" value="C:extracellular space"/>
    <property type="evidence" value="ECO:0007669"/>
    <property type="project" value="TreeGrafter"/>
</dbReference>
<feature type="signal peptide" evidence="1">
    <location>
        <begin position="1"/>
        <end position="18"/>
    </location>
</feature>
<evidence type="ECO:0000256" key="1">
    <source>
        <dbReference type="SAM" id="SignalP"/>
    </source>
</evidence>
<dbReference type="RefSeq" id="XP_035450591.2">
    <property type="nucleotide sequence ID" value="XM_035594698.2"/>
</dbReference>
<evidence type="ECO:0000313" key="2">
    <source>
        <dbReference type="Proteomes" id="UP000829999"/>
    </source>
</evidence>
<gene>
    <name evidence="3" type="primary">LOC118276400</name>
</gene>
<proteinExistence type="predicted"/>
<dbReference type="Proteomes" id="UP000829999">
    <property type="component" value="Chromosome 31"/>
</dbReference>
<organism evidence="2 3">
    <name type="scientific">Spodoptera frugiperda</name>
    <name type="common">Fall armyworm</name>
    <dbReference type="NCBI Taxonomy" id="7108"/>
    <lineage>
        <taxon>Eukaryota</taxon>
        <taxon>Metazoa</taxon>
        <taxon>Ecdysozoa</taxon>
        <taxon>Arthropoda</taxon>
        <taxon>Hexapoda</taxon>
        <taxon>Insecta</taxon>
        <taxon>Pterygota</taxon>
        <taxon>Neoptera</taxon>
        <taxon>Endopterygota</taxon>
        <taxon>Lepidoptera</taxon>
        <taxon>Glossata</taxon>
        <taxon>Ditrysia</taxon>
        <taxon>Noctuoidea</taxon>
        <taxon>Noctuidae</taxon>
        <taxon>Amphipyrinae</taxon>
        <taxon>Spodoptera</taxon>
    </lineage>
</organism>
<dbReference type="Gene3D" id="3.15.10.30">
    <property type="entry name" value="Haemolymph juvenile hormone binding protein"/>
    <property type="match status" value="1"/>
</dbReference>
<dbReference type="InterPro" id="IPR038606">
    <property type="entry name" value="To_sf"/>
</dbReference>
<dbReference type="PANTHER" id="PTHR11008:SF32">
    <property type="entry name" value="CIRCADIAN CLOCK-CONTROLLED PROTEIN DAYWAKE-RELATED"/>
    <property type="match status" value="1"/>
</dbReference>
<name>A0A9R0DF30_SPOFR</name>
<keyword evidence="1" id="KW-0732">Signal</keyword>
<protein>
    <submittedName>
        <fullName evidence="3">Juvenile hormone-binding protein</fullName>
    </submittedName>
</protein>
<sequence length="244" mass="26950">MAVFRSLLVLAFAGCVLCKFGAPFEPCDKDDVKCLITAIESFFVKSSNGIPDIDIKAIDPLIIPELKYEVDPDMGLLFEFKNINVTGLKNQQVSDFQWASATKSTVLKTKAVLNIVGDVKISLTKNNKVFNGVYSASYTALGNLQYGVSLVRKGDFAYIDIEPEVNSCEIIEEPVISLDSGLQNVIDNDADARALKPSFETKKVTLRKNTLCRVTEAAYATVIQNIKTITKVYPCLAFFNNMCY</sequence>
<dbReference type="PANTHER" id="PTHR11008">
    <property type="entry name" value="PROTEIN TAKEOUT-LIKE PROTEIN"/>
    <property type="match status" value="1"/>
</dbReference>
<accession>A0A9R0DF30</accession>
<dbReference type="AlphaFoldDB" id="A0A9R0DF30"/>
<dbReference type="SMART" id="SM00700">
    <property type="entry name" value="JHBP"/>
    <property type="match status" value="1"/>
</dbReference>
<dbReference type="GeneID" id="118276400"/>
<evidence type="ECO:0000313" key="3">
    <source>
        <dbReference type="RefSeq" id="XP_035450591.2"/>
    </source>
</evidence>
<dbReference type="InterPro" id="IPR010562">
    <property type="entry name" value="Haemolymph_juvenile_hormone-bd"/>
</dbReference>